<sequence>MKDKHRTRLIRGILTVDVVLFTRRGGRLFVLAVERGKEPFRTALALPGGFVNPGERTPDAAVRELGEETGLAIHRNRLRRLGFYDKPGRDPRGPIASVVYHGYTADAPAVRGAGDAQAARWLRVAEFLAPETSVAFDHREIVAEATARRFGRLSYPSNHQEQNLSPRIT</sequence>
<evidence type="ECO:0000256" key="1">
    <source>
        <dbReference type="ARBA" id="ARBA00005582"/>
    </source>
</evidence>
<dbReference type="Pfam" id="PF00293">
    <property type="entry name" value="NUDIX"/>
    <property type="match status" value="1"/>
</dbReference>
<dbReference type="SUPFAM" id="SSF55811">
    <property type="entry name" value="Nudix"/>
    <property type="match status" value="1"/>
</dbReference>
<accession>A0A4R7UTX8</accession>
<comment type="caution">
    <text evidence="5">The sequence shown here is derived from an EMBL/GenBank/DDBJ whole genome shotgun (WGS) entry which is preliminary data.</text>
</comment>
<dbReference type="RefSeq" id="WP_133908569.1">
    <property type="nucleotide sequence ID" value="NZ_SOCP01000024.1"/>
</dbReference>
<dbReference type="InterPro" id="IPR015797">
    <property type="entry name" value="NUDIX_hydrolase-like_dom_sf"/>
</dbReference>
<evidence type="ECO:0000256" key="3">
    <source>
        <dbReference type="RuleBase" id="RU003476"/>
    </source>
</evidence>
<comment type="similarity">
    <text evidence="1 3">Belongs to the Nudix hydrolase family.</text>
</comment>
<evidence type="ECO:0000313" key="5">
    <source>
        <dbReference type="EMBL" id="TDV40128.1"/>
    </source>
</evidence>
<dbReference type="EMBL" id="SOCP01000024">
    <property type="protein sequence ID" value="TDV40128.1"/>
    <property type="molecule type" value="Genomic_DNA"/>
</dbReference>
<dbReference type="PRINTS" id="PR00502">
    <property type="entry name" value="NUDIXFAMILY"/>
</dbReference>
<evidence type="ECO:0000256" key="2">
    <source>
        <dbReference type="ARBA" id="ARBA00022801"/>
    </source>
</evidence>
<feature type="domain" description="Nudix hydrolase" evidence="4">
    <location>
        <begin position="11"/>
        <end position="144"/>
    </location>
</feature>
<name>A0A4R7UTX8_9PSEU</name>
<organism evidence="5 6">
    <name type="scientific">Actinophytocola oryzae</name>
    <dbReference type="NCBI Taxonomy" id="502181"/>
    <lineage>
        <taxon>Bacteria</taxon>
        <taxon>Bacillati</taxon>
        <taxon>Actinomycetota</taxon>
        <taxon>Actinomycetes</taxon>
        <taxon>Pseudonocardiales</taxon>
        <taxon>Pseudonocardiaceae</taxon>
    </lineage>
</organism>
<dbReference type="PANTHER" id="PTHR43736:SF4">
    <property type="entry name" value="SLR1690 PROTEIN"/>
    <property type="match status" value="1"/>
</dbReference>
<dbReference type="InterPro" id="IPR000086">
    <property type="entry name" value="NUDIX_hydrolase_dom"/>
</dbReference>
<protein>
    <submittedName>
        <fullName evidence="5">ADP-ribose pyrophosphatase YjhB (NUDIX family)</fullName>
    </submittedName>
</protein>
<dbReference type="InterPro" id="IPR020476">
    <property type="entry name" value="Nudix_hydrolase"/>
</dbReference>
<dbReference type="GO" id="GO:0016787">
    <property type="term" value="F:hydrolase activity"/>
    <property type="evidence" value="ECO:0007669"/>
    <property type="project" value="UniProtKB-KW"/>
</dbReference>
<dbReference type="AlphaFoldDB" id="A0A4R7UTX8"/>
<dbReference type="CDD" id="cd18873">
    <property type="entry name" value="NUDIX_NadM_like"/>
    <property type="match status" value="1"/>
</dbReference>
<dbReference type="PROSITE" id="PS51462">
    <property type="entry name" value="NUDIX"/>
    <property type="match status" value="1"/>
</dbReference>
<dbReference type="PROSITE" id="PS00893">
    <property type="entry name" value="NUDIX_BOX"/>
    <property type="match status" value="1"/>
</dbReference>
<reference evidence="5 6" key="1">
    <citation type="submission" date="2019-03" db="EMBL/GenBank/DDBJ databases">
        <title>Genomic Encyclopedia of Archaeal and Bacterial Type Strains, Phase II (KMG-II): from individual species to whole genera.</title>
        <authorList>
            <person name="Goeker M."/>
        </authorList>
    </citation>
    <scope>NUCLEOTIDE SEQUENCE [LARGE SCALE GENOMIC DNA]</scope>
    <source>
        <strain evidence="5 6">DSM 45499</strain>
    </source>
</reference>
<keyword evidence="2 3" id="KW-0378">Hydrolase</keyword>
<dbReference type="InterPro" id="IPR020084">
    <property type="entry name" value="NUDIX_hydrolase_CS"/>
</dbReference>
<keyword evidence="6" id="KW-1185">Reference proteome</keyword>
<dbReference type="OrthoDB" id="9804442at2"/>
<evidence type="ECO:0000259" key="4">
    <source>
        <dbReference type="PROSITE" id="PS51462"/>
    </source>
</evidence>
<dbReference type="Proteomes" id="UP000294927">
    <property type="component" value="Unassembled WGS sequence"/>
</dbReference>
<evidence type="ECO:0000313" key="6">
    <source>
        <dbReference type="Proteomes" id="UP000294927"/>
    </source>
</evidence>
<dbReference type="PANTHER" id="PTHR43736">
    <property type="entry name" value="ADP-RIBOSE PYROPHOSPHATASE"/>
    <property type="match status" value="1"/>
</dbReference>
<proteinExistence type="inferred from homology"/>
<gene>
    <name evidence="5" type="ORF">CLV71_124147</name>
</gene>
<dbReference type="Gene3D" id="3.90.79.10">
    <property type="entry name" value="Nucleoside Triphosphate Pyrophosphohydrolase"/>
    <property type="match status" value="1"/>
</dbReference>